<sequence>MLQQNPLTLCKFDIYTLNYYNVPQIKEVLKKYNERTTKLFKEYDERRKKKRKIYKEKCHKDIIEIIVKDKIEKQLTKHLSALEKVTDTKDLSKN</sequence>
<reference evidence="1 2" key="1">
    <citation type="submission" date="2013-02" db="EMBL/GenBank/DDBJ databases">
        <title>The Genome Sequence of Plasmodium falciparum NF54.</title>
        <authorList>
            <consortium name="The Broad Institute Genome Sequencing Platform"/>
            <consortium name="The Broad Institute Genome Sequencing Center for Infectious Disease"/>
            <person name="Neafsey D."/>
            <person name="Cheeseman I."/>
            <person name="Volkman S."/>
            <person name="Adams J."/>
            <person name="Walker B."/>
            <person name="Young S.K."/>
            <person name="Zeng Q."/>
            <person name="Gargeya S."/>
            <person name="Fitzgerald M."/>
            <person name="Haas B."/>
            <person name="Abouelleil A."/>
            <person name="Alvarado L."/>
            <person name="Arachchi H.M."/>
            <person name="Berlin A.M."/>
            <person name="Chapman S.B."/>
            <person name="Dewar J."/>
            <person name="Goldberg J."/>
            <person name="Griggs A."/>
            <person name="Gujja S."/>
            <person name="Hansen M."/>
            <person name="Howarth C."/>
            <person name="Imamovic A."/>
            <person name="Larimer J."/>
            <person name="McCowan C."/>
            <person name="Murphy C."/>
            <person name="Neiman D."/>
            <person name="Pearson M."/>
            <person name="Priest M."/>
            <person name="Roberts A."/>
            <person name="Saif S."/>
            <person name="Shea T."/>
            <person name="Sisk P."/>
            <person name="Sykes S."/>
            <person name="Wortman J."/>
            <person name="Nusbaum C."/>
            <person name="Birren B."/>
        </authorList>
    </citation>
    <scope>NUCLEOTIDE SEQUENCE [LARGE SCALE GENOMIC DNA]</scope>
    <source>
        <strain evidence="1 2">NF54</strain>
    </source>
</reference>
<dbReference type="Proteomes" id="UP000030673">
    <property type="component" value="Unassembled WGS sequence"/>
</dbReference>
<dbReference type="AlphaFoldDB" id="W7JYK6"/>
<evidence type="ECO:0000313" key="1">
    <source>
        <dbReference type="EMBL" id="EWC89716.1"/>
    </source>
</evidence>
<organism evidence="1 2">
    <name type="scientific">Plasmodium falciparum (isolate NF54)</name>
    <dbReference type="NCBI Taxonomy" id="5843"/>
    <lineage>
        <taxon>Eukaryota</taxon>
        <taxon>Sar</taxon>
        <taxon>Alveolata</taxon>
        <taxon>Apicomplexa</taxon>
        <taxon>Aconoidasida</taxon>
        <taxon>Haemosporida</taxon>
        <taxon>Plasmodiidae</taxon>
        <taxon>Plasmodium</taxon>
        <taxon>Plasmodium (Laverania)</taxon>
    </lineage>
</organism>
<keyword evidence="2" id="KW-1185">Reference proteome</keyword>
<dbReference type="EMBL" id="KE123765">
    <property type="protein sequence ID" value="EWC89716.1"/>
    <property type="molecule type" value="Genomic_DNA"/>
</dbReference>
<proteinExistence type="predicted"/>
<protein>
    <submittedName>
        <fullName evidence="1">Uncharacterized protein</fullName>
    </submittedName>
</protein>
<name>W7JYK6_PLAFO</name>
<dbReference type="Pfam" id="PF02009">
    <property type="entry name" value="RIFIN"/>
    <property type="match status" value="1"/>
</dbReference>
<gene>
    <name evidence="1" type="ORF">PFNF54_01516</name>
</gene>
<accession>W7JYK6</accession>
<dbReference type="InterPro" id="IPR006373">
    <property type="entry name" value="VSA_Rifin"/>
</dbReference>
<evidence type="ECO:0000313" key="2">
    <source>
        <dbReference type="Proteomes" id="UP000030673"/>
    </source>
</evidence>